<evidence type="ECO:0000313" key="3">
    <source>
        <dbReference type="Proteomes" id="UP000645390"/>
    </source>
</evidence>
<dbReference type="Pfam" id="PF14129">
    <property type="entry name" value="DUF4296"/>
    <property type="match status" value="1"/>
</dbReference>
<name>A0ABQ2BGB4_9SPHI</name>
<dbReference type="EMBL" id="BMDJ01000004">
    <property type="protein sequence ID" value="GGI25558.1"/>
    <property type="molecule type" value="Genomic_DNA"/>
</dbReference>
<keyword evidence="3" id="KW-1185">Reference proteome</keyword>
<dbReference type="InterPro" id="IPR025381">
    <property type="entry name" value="DUF4296"/>
</dbReference>
<feature type="domain" description="DUF4296" evidence="1">
    <location>
        <begin position="41"/>
        <end position="124"/>
    </location>
</feature>
<keyword evidence="2" id="KW-0449">Lipoprotein</keyword>
<reference evidence="3" key="1">
    <citation type="journal article" date="2019" name="Int. J. Syst. Evol. Microbiol.">
        <title>The Global Catalogue of Microorganisms (GCM) 10K type strain sequencing project: providing services to taxonomists for standard genome sequencing and annotation.</title>
        <authorList>
            <consortium name="The Broad Institute Genomics Platform"/>
            <consortium name="The Broad Institute Genome Sequencing Center for Infectious Disease"/>
            <person name="Wu L."/>
            <person name="Ma J."/>
        </authorList>
    </citation>
    <scope>NUCLEOTIDE SEQUENCE [LARGE SCALE GENOMIC DNA]</scope>
    <source>
        <strain evidence="3">CCM 8939</strain>
    </source>
</reference>
<organism evidence="2 3">
    <name type="scientific">Pedobacter mendelii</name>
    <dbReference type="NCBI Taxonomy" id="1908240"/>
    <lineage>
        <taxon>Bacteria</taxon>
        <taxon>Pseudomonadati</taxon>
        <taxon>Bacteroidota</taxon>
        <taxon>Sphingobacteriia</taxon>
        <taxon>Sphingobacteriales</taxon>
        <taxon>Sphingobacteriaceae</taxon>
        <taxon>Pedobacter</taxon>
    </lineage>
</organism>
<protein>
    <submittedName>
        <fullName evidence="2">Lipoprotein</fullName>
    </submittedName>
</protein>
<accession>A0ABQ2BGB4</accession>
<proteinExistence type="predicted"/>
<sequence>MRKINNLAAIWAKNNILIEMRRLIWVLAAGIILFACKPKRPANIIEPDKMQNILYDIHVVDGYVSTIPTPDSTRKVSAAYYNGIYKKFGIDSAKYAQSMNYYYSHPADLDKIYKNISRILEKQKRFMERADSLKKSKIKVLPAVK</sequence>
<gene>
    <name evidence="2" type="ORF">GCM10008119_18260</name>
</gene>
<dbReference type="Proteomes" id="UP000645390">
    <property type="component" value="Unassembled WGS sequence"/>
</dbReference>
<comment type="caution">
    <text evidence="2">The sequence shown here is derived from an EMBL/GenBank/DDBJ whole genome shotgun (WGS) entry which is preliminary data.</text>
</comment>
<evidence type="ECO:0000259" key="1">
    <source>
        <dbReference type="Pfam" id="PF14129"/>
    </source>
</evidence>
<evidence type="ECO:0000313" key="2">
    <source>
        <dbReference type="EMBL" id="GGI25558.1"/>
    </source>
</evidence>